<evidence type="ECO:0000313" key="8">
    <source>
        <dbReference type="EMBL" id="KLO08804.1"/>
    </source>
</evidence>
<comment type="subcellular location">
    <subcellularLocation>
        <location evidence="1">Mitochondrion inner membrane</location>
        <topology evidence="1">Peripheral membrane protein</topology>
        <orientation evidence="1">Matrix side</orientation>
    </subcellularLocation>
</comment>
<feature type="non-terminal residue" evidence="8">
    <location>
        <position position="1"/>
    </location>
</feature>
<gene>
    <name evidence="8" type="ORF">SCHPADRAFT_834861</name>
</gene>
<name>A0A0H2RAF5_9AGAM</name>
<keyword evidence="7" id="KW-0472">Membrane</keyword>
<keyword evidence="2" id="KW-0813">Transport</keyword>
<evidence type="ECO:0000256" key="5">
    <source>
        <dbReference type="ARBA" id="ARBA00022982"/>
    </source>
</evidence>
<proteinExistence type="predicted"/>
<accession>A0A0H2RAF5</accession>
<dbReference type="GO" id="GO:0005743">
    <property type="term" value="C:mitochondrial inner membrane"/>
    <property type="evidence" value="ECO:0007669"/>
    <property type="project" value="UniProtKB-SubCell"/>
</dbReference>
<evidence type="ECO:0000256" key="1">
    <source>
        <dbReference type="ARBA" id="ARBA00004443"/>
    </source>
</evidence>
<dbReference type="InterPro" id="IPR039993">
    <property type="entry name" value="NDUFB10"/>
</dbReference>
<organism evidence="8 9">
    <name type="scientific">Schizopora paradoxa</name>
    <dbReference type="NCBI Taxonomy" id="27342"/>
    <lineage>
        <taxon>Eukaryota</taxon>
        <taxon>Fungi</taxon>
        <taxon>Dikarya</taxon>
        <taxon>Basidiomycota</taxon>
        <taxon>Agaricomycotina</taxon>
        <taxon>Agaricomycetes</taxon>
        <taxon>Hymenochaetales</taxon>
        <taxon>Schizoporaceae</taxon>
        <taxon>Schizopora</taxon>
    </lineage>
</organism>
<dbReference type="PANTHER" id="PTHR13094:SF1">
    <property type="entry name" value="NADH DEHYDROGENASE [UBIQUINONE] 1 BETA SUBCOMPLEX SUBUNIT 10"/>
    <property type="match status" value="1"/>
</dbReference>
<protein>
    <recommendedName>
        <fullName evidence="10">NADH-ubiquinone oxidoreductase 12 kDa subunit</fullName>
    </recommendedName>
</protein>
<evidence type="ECO:0008006" key="10">
    <source>
        <dbReference type="Google" id="ProtNLM"/>
    </source>
</evidence>
<keyword evidence="3" id="KW-0679">Respiratory chain</keyword>
<evidence type="ECO:0000256" key="2">
    <source>
        <dbReference type="ARBA" id="ARBA00022448"/>
    </source>
</evidence>
<dbReference type="InParanoid" id="A0A0H2RAF5"/>
<dbReference type="EMBL" id="KQ086077">
    <property type="protein sequence ID" value="KLO08804.1"/>
    <property type="molecule type" value="Genomic_DNA"/>
</dbReference>
<sequence length="65" mass="7879">VRARDEHIHEQWVRAMEARLVRDKLQECQRVEGVNYHENCRQLSEQYLTMLKENKVKGYKHIDVA</sequence>
<keyword evidence="6" id="KW-0496">Mitochondrion</keyword>
<dbReference type="OrthoDB" id="10252718at2759"/>
<evidence type="ECO:0000256" key="7">
    <source>
        <dbReference type="ARBA" id="ARBA00023136"/>
    </source>
</evidence>
<reference evidence="8 9" key="1">
    <citation type="submission" date="2015-04" db="EMBL/GenBank/DDBJ databases">
        <title>Complete genome sequence of Schizopora paradoxa KUC8140, a cosmopolitan wood degrader in East Asia.</title>
        <authorList>
            <consortium name="DOE Joint Genome Institute"/>
            <person name="Min B."/>
            <person name="Park H."/>
            <person name="Jang Y."/>
            <person name="Kim J.-J."/>
            <person name="Kim K.H."/>
            <person name="Pangilinan J."/>
            <person name="Lipzen A."/>
            <person name="Riley R."/>
            <person name="Grigoriev I.V."/>
            <person name="Spatafora J.W."/>
            <person name="Choi I.-G."/>
        </authorList>
    </citation>
    <scope>NUCLEOTIDE SEQUENCE [LARGE SCALE GENOMIC DNA]</scope>
    <source>
        <strain evidence="8 9">KUC8140</strain>
    </source>
</reference>
<keyword evidence="9" id="KW-1185">Reference proteome</keyword>
<dbReference type="AlphaFoldDB" id="A0A0H2RAF5"/>
<evidence type="ECO:0000256" key="3">
    <source>
        <dbReference type="ARBA" id="ARBA00022660"/>
    </source>
</evidence>
<evidence type="ECO:0000256" key="6">
    <source>
        <dbReference type="ARBA" id="ARBA00023128"/>
    </source>
</evidence>
<evidence type="ECO:0000256" key="4">
    <source>
        <dbReference type="ARBA" id="ARBA00022792"/>
    </source>
</evidence>
<keyword evidence="4" id="KW-0999">Mitochondrion inner membrane</keyword>
<dbReference type="Proteomes" id="UP000053477">
    <property type="component" value="Unassembled WGS sequence"/>
</dbReference>
<dbReference type="STRING" id="27342.A0A0H2RAF5"/>
<evidence type="ECO:0000313" key="9">
    <source>
        <dbReference type="Proteomes" id="UP000053477"/>
    </source>
</evidence>
<keyword evidence="5" id="KW-0249">Electron transport</keyword>
<dbReference type="PANTHER" id="PTHR13094">
    <property type="entry name" value="NADH-UBIQUINONE OXIDOREDUCTASE PDSW SUBUNIT"/>
    <property type="match status" value="1"/>
</dbReference>